<accession>A0A7D7LTN8</accession>
<dbReference type="SUPFAM" id="SSF53474">
    <property type="entry name" value="alpha/beta-Hydrolases"/>
    <property type="match status" value="1"/>
</dbReference>
<dbReference type="Gene3D" id="3.40.50.1820">
    <property type="entry name" value="alpha/beta hydrolase"/>
    <property type="match status" value="1"/>
</dbReference>
<evidence type="ECO:0000313" key="4">
    <source>
        <dbReference type="Proteomes" id="UP000539710"/>
    </source>
</evidence>
<dbReference type="PANTHER" id="PTHR36513:SF1">
    <property type="entry name" value="TRANSMEMBRANE PROTEIN"/>
    <property type="match status" value="1"/>
</dbReference>
<keyword evidence="2" id="KW-0378">Hydrolase</keyword>
<evidence type="ECO:0000313" key="2">
    <source>
        <dbReference type="EMBL" id="QMS98655.1"/>
    </source>
</evidence>
<reference evidence="4" key="2">
    <citation type="submission" date="2020-07" db="EMBL/GenBank/DDBJ databases">
        <title>Flavobacterium sp. xlx-214.</title>
        <authorList>
            <person name="Yang C."/>
        </authorList>
    </citation>
    <scope>NUCLEOTIDE SEQUENCE [LARGE SCALE GENOMIC DNA]</scope>
    <source>
        <strain evidence="4">CX-624</strain>
    </source>
</reference>
<dbReference type="EMBL" id="JACEUX010000001">
    <property type="protein sequence ID" value="MBA5245950.1"/>
    <property type="molecule type" value="Genomic_DNA"/>
</dbReference>
<dbReference type="Proteomes" id="UP000515349">
    <property type="component" value="Chromosome"/>
</dbReference>
<reference evidence="1" key="3">
    <citation type="submission" date="2020-07" db="EMBL/GenBank/DDBJ databases">
        <authorList>
            <person name="Yang C."/>
        </authorList>
    </citation>
    <scope>NUCLEOTIDE SEQUENCE</scope>
    <source>
        <strain evidence="1">Cx-624</strain>
    </source>
</reference>
<evidence type="ECO:0000313" key="3">
    <source>
        <dbReference type="Proteomes" id="UP000515349"/>
    </source>
</evidence>
<dbReference type="Proteomes" id="UP000539710">
    <property type="component" value="Unassembled WGS sequence"/>
</dbReference>
<name>A0A7D7LTN8_9FLAO</name>
<organism evidence="2 3">
    <name type="scientific">Marnyiella aurantia</name>
    <dbReference type="NCBI Taxonomy" id="2758037"/>
    <lineage>
        <taxon>Bacteria</taxon>
        <taxon>Pseudomonadati</taxon>
        <taxon>Bacteroidota</taxon>
        <taxon>Flavobacteriia</taxon>
        <taxon>Flavobacteriales</taxon>
        <taxon>Weeksellaceae</taxon>
        <taxon>Marnyiella</taxon>
    </lineage>
</organism>
<dbReference type="GO" id="GO:0016787">
    <property type="term" value="F:hydrolase activity"/>
    <property type="evidence" value="ECO:0007669"/>
    <property type="project" value="UniProtKB-KW"/>
</dbReference>
<evidence type="ECO:0000313" key="1">
    <source>
        <dbReference type="EMBL" id="MBA5245950.1"/>
    </source>
</evidence>
<proteinExistence type="predicted"/>
<sequence length="388" mass="44504">MAVFIISNREISQVKEGTKTVSKFCFESQTGTSSFRIAKFMGFKPPLADGISKKEYKNLLKTHSDSSHEILSDYFDYDYLPVKEVLLELKHKGKASQDKLNRLRGSQRMFYEFYSTMLETKSGKRGDLLVFIHGYSYTFSDELEAIETLKRQYIDNPESPVQNLLLLSWPGSKSLFPYTYIDDKRNSIDAGMVFYKMMLKYNEFIKQVLADPELDFCGQRIHLMAHSMGNRLLRSALICMKTSGIMKVLDQVLLLNSDISVNSFDKEDESLYKLTKLANRISVYIHKSDDVLSISTLSKNILSPRLGKYGPVGIKNLPDNVVIVDCSHTRNDLGSKLQDIADHWGYLTSSEVQRDIFATLRGEHEELIAHRNLHKKHDRYFQIGESQA</sequence>
<dbReference type="InterPro" id="IPR029058">
    <property type="entry name" value="AB_hydrolase_fold"/>
</dbReference>
<keyword evidence="4" id="KW-1185">Reference proteome</keyword>
<dbReference type="EMBL" id="CP059472">
    <property type="protein sequence ID" value="QMS98655.1"/>
    <property type="molecule type" value="Genomic_DNA"/>
</dbReference>
<protein>
    <submittedName>
        <fullName evidence="2">Alpha/beta hydrolase</fullName>
    </submittedName>
</protein>
<dbReference type="AlphaFoldDB" id="A0A7D7LTN8"/>
<gene>
    <name evidence="2" type="ORF">H1R16_01175</name>
    <name evidence="1" type="ORF">H2507_02095</name>
</gene>
<reference evidence="2 3" key="1">
    <citation type="submission" date="2020-07" db="EMBL/GenBank/DDBJ databases">
        <title>Chryseobacterium sp.cx-624.</title>
        <authorList>
            <person name="Yang C."/>
        </authorList>
    </citation>
    <scope>NUCLEOTIDE SEQUENCE [LARGE SCALE GENOMIC DNA]</scope>
    <source>
        <strain evidence="2">Cx-624</strain>
        <strain evidence="3">cx-624</strain>
    </source>
</reference>
<dbReference type="InterPro" id="IPR010297">
    <property type="entry name" value="DUF900_hydrolase"/>
</dbReference>
<dbReference type="RefSeq" id="WP_181886059.1">
    <property type="nucleotide sequence ID" value="NZ_CP059472.1"/>
</dbReference>
<dbReference type="Pfam" id="PF05990">
    <property type="entry name" value="DUF900"/>
    <property type="match status" value="1"/>
</dbReference>
<dbReference type="KEGG" id="cbau:H1R16_01175"/>
<dbReference type="PANTHER" id="PTHR36513">
    <property type="entry name" value="ABC TRANSMEMBRANE TYPE-1 DOMAIN-CONTAINING PROTEIN"/>
    <property type="match status" value="1"/>
</dbReference>